<sequence>MATMINGQLILEEEYDENYQPTEQEVFEYALSIGIDPYKERDLLFIAREGIVAPLPQDWKPCQDSTGEIYYFNFQTGESVWDHPCDEYYRSMVLEERRRRSAAGTSSKKDNKTRLLPNGRPKKEKKDGTKKNKTMDGPLKQKPLGPGLAPLKGEGSLAPLGRSLGTSSPVGGTFSGGSLGTGPIGRGSLGGTSSSLGKGPLNGSLGTGSMGGFGSGSRFPTAGKSKDPFQNAPLGGIKDSPERWSSHKERFGGGLNDAAGTITLSTGLGDNINLNLMPDFSDDDEKGHESDFGRPTIDLGVHDIGNLGYEESDYEETSNLNAPATPSMSDVDDGEEVDFGINRTLSDRLEGMSTELLTPAHSATRAEGGGVVGGIKSNNILLQDSNNSREIGAKADKNEDERVQRAKLQAEAAERRATQQKGQEAAQTQEQERLAKEAAKTIEDMRKATEKELNEAKQKLEKEKEDALKKLKEQYQKDQDNEEERLRKEHDAVMKTLGEKAREDALEEEAMLQEGKQDAMRKLKQQIQREQDEEEAALRKKKDEALDLIREELQEQEEAEKELMADERETALKNMREKFSSDMEEEKKKLAEEQKQALEELREKLEKEKETALEEQQQNNEYELQQLKTDLLEKHEKEMQELQTELEENHNNDLAAARKSAMDSRANFTMSMDSLDVEVQQDFVKKKKDLEAKYEEQLESLQNDYEKKIYKIKQDWKEQETKERFDLSEKWEKEKRNLSEEHKKAMTKLQQDMEAERERLQKEHDEMEERMNDDRDNLQKQREDLEKEEEELLAERRELEENRQQVEEERRRLLQQREALSRAGEQAAASIGEDETLARLQLDEVKAAISNSEQELAKLNRQKRSLEAEVDKLNSSKAELQRDISNLTKNLKELKESCQKQSDELQDLLIQRGKVQKETAMKEEDTLINERDGESPQAAATPSKDRDAKKRPKKEVADFGFEDEALQVEDLEPPGVAAAKAEDRVSPDAKVHPDSDDNLSPGEFSPRTPVHSTAKKGRARPRASQEPAAGFARAYDLVDLSSDESSSEDVQGTFLYMQKQAELRNSDLRNRIAMEGDAITRAKEFLRRQRRSVQRRQAALETARKELTNDMSQNFARGKALSGRSADFLEDVRARLDEEEAELGVVMDNMTAGQELLRQKEDRLKVMENALLGGGLSTASDSEATFRESRHARQARPSAKDRYRPRKTPRKTLDDDDSSGISSSDYGDVISGNVRRSDVKMGSRQPKPAVRRYSAGDETSEAVQYSLQQINSDLARILRLLSTRPQAFVSEPVRHPSSVTQTPFVPEPVTQPFADSFRGSRVTSAYPESRHGFHTQAPYQPGPEPLYLRSAGGPVLSSHRGQAQNFSRVASAPSQLQNSYRTQGSAETQLERKWKSYFGDQSRDSPASLSLGPTTTATTARDPASIKDWTSERELSTAERLQSHAQWLRNFRRDTGLQGNNASGLEERVLSFPANQPPTSSFQTDHGMPRSRTLASRPPRLALSDSNQIRWV</sequence>
<evidence type="ECO:0000313" key="5">
    <source>
        <dbReference type="Proteomes" id="UP001159427"/>
    </source>
</evidence>
<feature type="region of interest" description="Disordered" evidence="2">
    <location>
        <begin position="912"/>
        <end position="1030"/>
    </location>
</feature>
<feature type="domain" description="WW" evidence="3">
    <location>
        <begin position="53"/>
        <end position="86"/>
    </location>
</feature>
<dbReference type="CDD" id="cd00201">
    <property type="entry name" value="WW"/>
    <property type="match status" value="1"/>
</dbReference>
<evidence type="ECO:0000259" key="3">
    <source>
        <dbReference type="PROSITE" id="PS50020"/>
    </source>
</evidence>
<feature type="compositionally biased region" description="Basic and acidic residues" evidence="2">
    <location>
        <begin position="239"/>
        <end position="249"/>
    </location>
</feature>
<feature type="coiled-coil region" evidence="1">
    <location>
        <begin position="1083"/>
        <end position="1149"/>
    </location>
</feature>
<feature type="compositionally biased region" description="Gly residues" evidence="2">
    <location>
        <begin position="205"/>
        <end position="215"/>
    </location>
</feature>
<evidence type="ECO:0000256" key="2">
    <source>
        <dbReference type="SAM" id="MobiDB-lite"/>
    </source>
</evidence>
<feature type="compositionally biased region" description="Polar residues" evidence="2">
    <location>
        <begin position="1475"/>
        <end position="1484"/>
    </location>
</feature>
<feature type="region of interest" description="Disordered" evidence="2">
    <location>
        <begin position="1475"/>
        <end position="1512"/>
    </location>
</feature>
<feature type="region of interest" description="Disordered" evidence="2">
    <location>
        <begin position="385"/>
        <end position="490"/>
    </location>
</feature>
<feature type="region of interest" description="Disordered" evidence="2">
    <location>
        <begin position="97"/>
        <end position="249"/>
    </location>
</feature>
<accession>A0ABN8M535</accession>
<feature type="compositionally biased region" description="Basic and acidic residues" evidence="2">
    <location>
        <begin position="716"/>
        <end position="744"/>
    </location>
</feature>
<dbReference type="Proteomes" id="UP001159427">
    <property type="component" value="Unassembled WGS sequence"/>
</dbReference>
<feature type="compositionally biased region" description="Acidic residues" evidence="2">
    <location>
        <begin position="960"/>
        <end position="972"/>
    </location>
</feature>
<feature type="region of interest" description="Disordered" evidence="2">
    <location>
        <begin position="552"/>
        <end position="622"/>
    </location>
</feature>
<dbReference type="InterPro" id="IPR036020">
    <property type="entry name" value="WW_dom_sf"/>
</dbReference>
<feature type="compositionally biased region" description="Basic and acidic residues" evidence="2">
    <location>
        <begin position="980"/>
        <end position="995"/>
    </location>
</feature>
<comment type="caution">
    <text evidence="4">The sequence shown here is derived from an EMBL/GenBank/DDBJ whole genome shotgun (WGS) entry which is preliminary data.</text>
</comment>
<protein>
    <recommendedName>
        <fullName evidence="3">WW domain-containing protein</fullName>
    </recommendedName>
</protein>
<feature type="compositionally biased region" description="Polar residues" evidence="2">
    <location>
        <begin position="1404"/>
        <end position="1413"/>
    </location>
</feature>
<dbReference type="SMART" id="SM00456">
    <property type="entry name" value="WW"/>
    <property type="match status" value="1"/>
</dbReference>
<feature type="compositionally biased region" description="Basic and acidic residues" evidence="2">
    <location>
        <begin position="754"/>
        <end position="785"/>
    </location>
</feature>
<feature type="compositionally biased region" description="Polar residues" evidence="2">
    <location>
        <begin position="419"/>
        <end position="429"/>
    </location>
</feature>
<dbReference type="EMBL" id="CALNXI010000313">
    <property type="protein sequence ID" value="CAH3024652.1"/>
    <property type="molecule type" value="Genomic_DNA"/>
</dbReference>
<feature type="compositionally biased region" description="Basic and acidic residues" evidence="2">
    <location>
        <begin position="124"/>
        <end position="134"/>
    </location>
</feature>
<feature type="compositionally biased region" description="Basic and acidic residues" evidence="2">
    <location>
        <begin position="561"/>
        <end position="612"/>
    </location>
</feature>
<feature type="compositionally biased region" description="Gly residues" evidence="2">
    <location>
        <begin position="173"/>
        <end position="190"/>
    </location>
</feature>
<feature type="compositionally biased region" description="Polar residues" evidence="2">
    <location>
        <begin position="1359"/>
        <end position="1388"/>
    </location>
</feature>
<evidence type="ECO:0000256" key="1">
    <source>
        <dbReference type="SAM" id="Coils"/>
    </source>
</evidence>
<feature type="region of interest" description="Disordered" evidence="2">
    <location>
        <begin position="1177"/>
        <end position="1255"/>
    </location>
</feature>
<dbReference type="Gene3D" id="3.30.1470.10">
    <property type="entry name" value="Photosystem I PsaD, reaction center subunit II"/>
    <property type="match status" value="1"/>
</dbReference>
<feature type="region of interest" description="Disordered" evidence="2">
    <location>
        <begin position="716"/>
        <end position="811"/>
    </location>
</feature>
<feature type="compositionally biased region" description="Basic and acidic residues" evidence="2">
    <location>
        <begin position="793"/>
        <end position="811"/>
    </location>
</feature>
<name>A0ABN8M535_9CNID</name>
<gene>
    <name evidence="4" type="ORF">PEVE_00023590</name>
</gene>
<dbReference type="Pfam" id="PF00397">
    <property type="entry name" value="WW"/>
    <property type="match status" value="1"/>
</dbReference>
<reference evidence="4 5" key="1">
    <citation type="submission" date="2022-05" db="EMBL/GenBank/DDBJ databases">
        <authorList>
            <consortium name="Genoscope - CEA"/>
            <person name="William W."/>
        </authorList>
    </citation>
    <scope>NUCLEOTIDE SEQUENCE [LARGE SCALE GENOMIC DNA]</scope>
</reference>
<dbReference type="SUPFAM" id="SSF51045">
    <property type="entry name" value="WW domain"/>
    <property type="match status" value="1"/>
</dbReference>
<dbReference type="PROSITE" id="PS50020">
    <property type="entry name" value="WW_DOMAIN_2"/>
    <property type="match status" value="1"/>
</dbReference>
<feature type="compositionally biased region" description="Low complexity" evidence="2">
    <location>
        <begin position="191"/>
        <end position="204"/>
    </location>
</feature>
<feature type="compositionally biased region" description="Low complexity" evidence="2">
    <location>
        <begin position="1219"/>
        <end position="1232"/>
    </location>
</feature>
<feature type="region of interest" description="Disordered" evidence="2">
    <location>
        <begin position="1355"/>
        <end position="1422"/>
    </location>
</feature>
<feature type="compositionally biased region" description="Basic and acidic residues" evidence="2">
    <location>
        <begin position="430"/>
        <end position="490"/>
    </location>
</feature>
<keyword evidence="5" id="KW-1185">Reference proteome</keyword>
<feature type="region of interest" description="Disordered" evidence="2">
    <location>
        <begin position="1292"/>
        <end position="1312"/>
    </location>
</feature>
<evidence type="ECO:0000313" key="4">
    <source>
        <dbReference type="EMBL" id="CAH3024652.1"/>
    </source>
</evidence>
<feature type="compositionally biased region" description="Basic and acidic residues" evidence="2">
    <location>
        <begin position="915"/>
        <end position="934"/>
    </location>
</feature>
<dbReference type="PANTHER" id="PTHR21715">
    <property type="entry name" value="RH04127P"/>
    <property type="match status" value="1"/>
</dbReference>
<feature type="compositionally biased region" description="Basic and acidic residues" evidence="2">
    <location>
        <begin position="391"/>
        <end position="404"/>
    </location>
</feature>
<dbReference type="InterPro" id="IPR001202">
    <property type="entry name" value="WW_dom"/>
</dbReference>
<dbReference type="InterPro" id="IPR053233">
    <property type="entry name" value="ABRA-related"/>
</dbReference>
<proteinExistence type="predicted"/>
<dbReference type="PANTHER" id="PTHR21715:SF0">
    <property type="entry name" value="RH04127P"/>
    <property type="match status" value="1"/>
</dbReference>
<keyword evidence="1" id="KW-0175">Coiled coil</keyword>
<organism evidence="4 5">
    <name type="scientific">Porites evermanni</name>
    <dbReference type="NCBI Taxonomy" id="104178"/>
    <lineage>
        <taxon>Eukaryota</taxon>
        <taxon>Metazoa</taxon>
        <taxon>Cnidaria</taxon>
        <taxon>Anthozoa</taxon>
        <taxon>Hexacorallia</taxon>
        <taxon>Scleractinia</taxon>
        <taxon>Fungiina</taxon>
        <taxon>Poritidae</taxon>
        <taxon>Porites</taxon>
    </lineage>
</organism>